<dbReference type="SFLD" id="SFLDG01212">
    <property type="entry name" value="Phytoene_synthase_like"/>
    <property type="match status" value="1"/>
</dbReference>
<sequence length="275" mass="31894">MPRTFEHVLKSNSKTFYIASRLLPKYVRRDVFKVYSFCRLYDDNVDLDRKDDTNDLEEYILKLGIDGSVVRELKNGINSDINRSSIKDLNDLLKYSYKVAGCVGLMMCDVLSIKSTQARYYAIDLGIAMQITNICRDVLIDYRGGRVYLPNTMLGDNEISSMTDAEILSVVTKLIKLADDYYNSALNGIKLIPIRSRFSILYALRLYQAIGHKILRDQQKYFKEKINTTLSEKMIIFFKSFFEFMAMSLRQSNRKQHNQTLHKPLHGLPYVNETV</sequence>
<reference evidence="2" key="1">
    <citation type="journal article" date="2016" name="ISME J.">
        <title>Functional metagenomic screen reveals new and diverse microbial rhodopsins.</title>
        <authorList>
            <person name="Pushkarev A."/>
            <person name="Beja O."/>
        </authorList>
    </citation>
    <scope>NUCLEOTIDE SEQUENCE</scope>
</reference>
<dbReference type="Gene3D" id="1.10.600.10">
    <property type="entry name" value="Farnesyl Diphosphate Synthase"/>
    <property type="match status" value="1"/>
</dbReference>
<dbReference type="PROSITE" id="PS01045">
    <property type="entry name" value="SQUALEN_PHYTOEN_SYN_2"/>
    <property type="match status" value="1"/>
</dbReference>
<dbReference type="CDD" id="cd00683">
    <property type="entry name" value="Trans_IPPS_HH"/>
    <property type="match status" value="1"/>
</dbReference>
<dbReference type="InterPro" id="IPR002060">
    <property type="entry name" value="Squ/phyt_synthse"/>
</dbReference>
<proteinExistence type="predicted"/>
<dbReference type="PANTHER" id="PTHR31480">
    <property type="entry name" value="BIFUNCTIONAL LYCOPENE CYCLASE/PHYTOENE SYNTHASE"/>
    <property type="match status" value="1"/>
</dbReference>
<dbReference type="EMBL" id="KT201087">
    <property type="protein sequence ID" value="ALS56126.1"/>
    <property type="molecule type" value="Genomic_DNA"/>
</dbReference>
<evidence type="ECO:0000313" key="2">
    <source>
        <dbReference type="EMBL" id="ALS56126.1"/>
    </source>
</evidence>
<dbReference type="AlphaFoldDB" id="A0A0U2XC21"/>
<evidence type="ECO:0000256" key="1">
    <source>
        <dbReference type="ARBA" id="ARBA00022679"/>
    </source>
</evidence>
<dbReference type="GO" id="GO:0016117">
    <property type="term" value="P:carotenoid biosynthetic process"/>
    <property type="evidence" value="ECO:0007669"/>
    <property type="project" value="UniProtKB-ARBA"/>
</dbReference>
<dbReference type="SFLD" id="SFLDS00005">
    <property type="entry name" value="Isoprenoid_Synthase_Type_I"/>
    <property type="match status" value="1"/>
</dbReference>
<name>A0A0U2XC21_9BACT</name>
<dbReference type="InterPro" id="IPR044843">
    <property type="entry name" value="Trans_IPPS_bact-type"/>
</dbReference>
<dbReference type="Pfam" id="PF00494">
    <property type="entry name" value="SQS_PSY"/>
    <property type="match status" value="2"/>
</dbReference>
<protein>
    <submittedName>
        <fullName evidence="2">Putative phytoene synthase</fullName>
    </submittedName>
</protein>
<accession>A0A0U2XC21</accession>
<dbReference type="GO" id="GO:0004311">
    <property type="term" value="F:geranylgeranyl diphosphate synthase activity"/>
    <property type="evidence" value="ECO:0007669"/>
    <property type="project" value="InterPro"/>
</dbReference>
<dbReference type="SUPFAM" id="SSF48576">
    <property type="entry name" value="Terpenoid synthases"/>
    <property type="match status" value="1"/>
</dbReference>
<organism evidence="2">
    <name type="scientific">uncultured bacterium EIL5A08</name>
    <dbReference type="NCBI Taxonomy" id="1768204"/>
    <lineage>
        <taxon>Bacteria</taxon>
        <taxon>environmental samples</taxon>
    </lineage>
</organism>
<dbReference type="InterPro" id="IPR019845">
    <property type="entry name" value="Squalene/phytoene_synthase_CS"/>
</dbReference>
<keyword evidence="1" id="KW-0808">Transferase</keyword>
<dbReference type="SFLD" id="SFLDG01018">
    <property type="entry name" value="Squalene/Phytoene_Synthase_Lik"/>
    <property type="match status" value="1"/>
</dbReference>
<dbReference type="GO" id="GO:0051996">
    <property type="term" value="F:squalene synthase [NAD(P)H] activity"/>
    <property type="evidence" value="ECO:0007669"/>
    <property type="project" value="InterPro"/>
</dbReference>
<dbReference type="InterPro" id="IPR008949">
    <property type="entry name" value="Isoprenoid_synthase_dom_sf"/>
</dbReference>
<dbReference type="InterPro" id="IPR033904">
    <property type="entry name" value="Trans_IPPS_HH"/>
</dbReference>